<dbReference type="InterPro" id="IPR044669">
    <property type="entry name" value="YneE/VCCN1/2-like"/>
</dbReference>
<keyword evidence="7 9" id="KW-0472">Membrane</keyword>
<dbReference type="RefSeq" id="WP_169266632.1">
    <property type="nucleotide sequence ID" value="NZ_QMEC01000087.1"/>
</dbReference>
<accession>A0ABX1MGR1</accession>
<feature type="transmembrane region" description="Helical" evidence="9">
    <location>
        <begin position="86"/>
        <end position="104"/>
    </location>
</feature>
<feature type="transmembrane region" description="Helical" evidence="9">
    <location>
        <begin position="247"/>
        <end position="266"/>
    </location>
</feature>
<evidence type="ECO:0000313" key="11">
    <source>
        <dbReference type="Proteomes" id="UP000762253"/>
    </source>
</evidence>
<protein>
    <recommendedName>
        <fullName evidence="12">Bestrophin</fullName>
    </recommendedName>
</protein>
<comment type="subcellular location">
    <subcellularLocation>
        <location evidence="1">Cell membrane</location>
        <topology evidence="1">Multi-pass membrane protein</topology>
    </subcellularLocation>
</comment>
<reference evidence="10 11" key="1">
    <citation type="submission" date="2018-06" db="EMBL/GenBank/DDBJ databases">
        <title>Comparative genomics of Brasilonema spp. strains.</title>
        <authorList>
            <person name="Alvarenga D.O."/>
            <person name="Fiore M.F."/>
            <person name="Varani A.M."/>
        </authorList>
    </citation>
    <scope>NUCLEOTIDE SEQUENCE [LARGE SCALE GENOMIC DNA]</scope>
    <source>
        <strain evidence="10 11">UFV-OR1</strain>
    </source>
</reference>
<evidence type="ECO:0000256" key="8">
    <source>
        <dbReference type="ARBA" id="ARBA00034708"/>
    </source>
</evidence>
<dbReference type="PANTHER" id="PTHR33281:SF19">
    <property type="entry name" value="VOLTAGE-DEPENDENT ANION CHANNEL-FORMING PROTEIN YNEE"/>
    <property type="match status" value="1"/>
</dbReference>
<gene>
    <name evidence="10" type="ORF">DP115_20665</name>
</gene>
<name>A0ABX1MGR1_9CYAN</name>
<comment type="similarity">
    <text evidence="8">Belongs to the anion channel-forming bestrophin (TC 1.A.46) family.</text>
</comment>
<keyword evidence="5 9" id="KW-1133">Transmembrane helix</keyword>
<evidence type="ECO:0000256" key="6">
    <source>
        <dbReference type="ARBA" id="ARBA00023065"/>
    </source>
</evidence>
<feature type="transmembrane region" description="Helical" evidence="9">
    <location>
        <begin position="41"/>
        <end position="66"/>
    </location>
</feature>
<evidence type="ECO:0000256" key="4">
    <source>
        <dbReference type="ARBA" id="ARBA00022692"/>
    </source>
</evidence>
<dbReference type="Proteomes" id="UP000762253">
    <property type="component" value="Unassembled WGS sequence"/>
</dbReference>
<keyword evidence="3" id="KW-1003">Cell membrane</keyword>
<proteinExistence type="inferred from homology"/>
<comment type="caution">
    <text evidence="10">The sequence shown here is derived from an EMBL/GenBank/DDBJ whole genome shotgun (WGS) entry which is preliminary data.</text>
</comment>
<evidence type="ECO:0000256" key="1">
    <source>
        <dbReference type="ARBA" id="ARBA00004651"/>
    </source>
</evidence>
<feature type="transmembrane region" description="Helical" evidence="9">
    <location>
        <begin position="272"/>
        <end position="290"/>
    </location>
</feature>
<evidence type="ECO:0000313" key="10">
    <source>
        <dbReference type="EMBL" id="NMF65052.1"/>
    </source>
</evidence>
<keyword evidence="6" id="KW-0406">Ion transport</keyword>
<keyword evidence="4 9" id="KW-0812">Transmembrane</keyword>
<evidence type="ECO:0000256" key="7">
    <source>
        <dbReference type="ARBA" id="ARBA00023136"/>
    </source>
</evidence>
<evidence type="ECO:0000256" key="9">
    <source>
        <dbReference type="SAM" id="Phobius"/>
    </source>
</evidence>
<dbReference type="PANTHER" id="PTHR33281">
    <property type="entry name" value="UPF0187 PROTEIN YNEE"/>
    <property type="match status" value="1"/>
</dbReference>
<dbReference type="EMBL" id="QMEC01000087">
    <property type="protein sequence ID" value="NMF65052.1"/>
    <property type="molecule type" value="Genomic_DNA"/>
</dbReference>
<keyword evidence="11" id="KW-1185">Reference proteome</keyword>
<evidence type="ECO:0000256" key="2">
    <source>
        <dbReference type="ARBA" id="ARBA00022448"/>
    </source>
</evidence>
<evidence type="ECO:0008006" key="12">
    <source>
        <dbReference type="Google" id="ProtNLM"/>
    </source>
</evidence>
<organism evidence="10 11">
    <name type="scientific">Brasilonema octagenarum UFV-OR1</name>
    <dbReference type="NCBI Taxonomy" id="417115"/>
    <lineage>
        <taxon>Bacteria</taxon>
        <taxon>Bacillati</taxon>
        <taxon>Cyanobacteriota</taxon>
        <taxon>Cyanophyceae</taxon>
        <taxon>Nostocales</taxon>
        <taxon>Scytonemataceae</taxon>
        <taxon>Brasilonema</taxon>
        <taxon>Octagenarum group</taxon>
    </lineage>
</organism>
<sequence>MSSFHSRKAPKWLKHFITNANNSLTGKYNLYRGKKLNFLKVILILETSVLPTILPWVIFCGMYGFIVTILCKRFDFFNGFTNKNGVLTNAIFAFNIGFSLLLVFRTNTANERFWEGRKLWGSLVNATRNLAQGIYVIVKEKSHKDKVKKEATIRLLVAFAVAMKLHLRAEPLDEQLASLISEMQYLKLKETHHPPLQISLWIRDYLQYQHEHNSLDIYQFTALHNLVNELVDILGGCERILKTPMPLIYSIVLKQLLLIFCLVLPLEIVGDLGWWTGIVTAFITFILLSIEEIGSEIEEPFGHDPSDLPLDVICNTIQRNLEELISLAPSSNEFDWRA</sequence>
<evidence type="ECO:0000256" key="5">
    <source>
        <dbReference type="ARBA" id="ARBA00022989"/>
    </source>
</evidence>
<evidence type="ECO:0000256" key="3">
    <source>
        <dbReference type="ARBA" id="ARBA00022475"/>
    </source>
</evidence>
<keyword evidence="2" id="KW-0813">Transport</keyword>
<dbReference type="Pfam" id="PF25539">
    <property type="entry name" value="Bestrophin_2"/>
    <property type="match status" value="1"/>
</dbReference>